<evidence type="ECO:0000256" key="2">
    <source>
        <dbReference type="SAM" id="Phobius"/>
    </source>
</evidence>
<evidence type="ECO:0000256" key="1">
    <source>
        <dbReference type="SAM" id="MobiDB-lite"/>
    </source>
</evidence>
<feature type="transmembrane region" description="Helical" evidence="2">
    <location>
        <begin position="444"/>
        <end position="464"/>
    </location>
</feature>
<feature type="transmembrane region" description="Helical" evidence="2">
    <location>
        <begin position="188"/>
        <end position="213"/>
    </location>
</feature>
<feature type="transmembrane region" description="Helical" evidence="2">
    <location>
        <begin position="415"/>
        <end position="438"/>
    </location>
</feature>
<name>A0ABP0RY17_9DINO</name>
<sequence length="515" mass="58278">MFNVDAQDYELSRPMEYFDDFLSHDWRTSRWLKLMSMLIIYNSRAALLAMCIASTALGIVRVYVESPEDPMQNLKVTLIAVVICHGVHLVFLCFWQRFRSLLLTPTFVFLDKLCIAQSPELAERKAQGVLGLAAFLNHSRRLVVLWSPRYFQRLWCSYEIATYLTASNEHKPLIVMPAHAGAILFVEYLGWAGISAAFWLSLFAIGTNIWGVMDLLPFAFGRVVIGGSLVAGVAVCVAVPLLAWEISLARHVQHVQQQLLTFNMQETLCYCCSNQHRHPDSGEEIPCDRKLVYQKLREWHGQPDDVGEEYLSRFNTLVQRRLSSSILRSMSNFIPRRYTFYMIAATNLPWFSECVRRMITEPRIVKEDNDDVVVILRHFLEWGTISLVALSGSWLSRFLALHVGVRLARALGSSICAAMLVFPLCIPLVAAFLGSFYYLLIADSGLLCAIPFCLLLILLVCYSLSRPSLRPVESETTVKMANKQATSDEESSKNSHRFAIRSDANSPTSTASFSF</sequence>
<keyword evidence="2" id="KW-0812">Transmembrane</keyword>
<feature type="transmembrane region" description="Helical" evidence="2">
    <location>
        <begin position="219"/>
        <end position="244"/>
    </location>
</feature>
<dbReference type="Gene3D" id="3.40.50.10140">
    <property type="entry name" value="Toll/interleukin-1 receptor homology (TIR) domain"/>
    <property type="match status" value="1"/>
</dbReference>
<feature type="transmembrane region" description="Helical" evidence="2">
    <location>
        <begin position="45"/>
        <end position="64"/>
    </location>
</feature>
<reference evidence="3 4" key="1">
    <citation type="submission" date="2024-02" db="EMBL/GenBank/DDBJ databases">
        <authorList>
            <person name="Chen Y."/>
            <person name="Shah S."/>
            <person name="Dougan E. K."/>
            <person name="Thang M."/>
            <person name="Chan C."/>
        </authorList>
    </citation>
    <scope>NUCLEOTIDE SEQUENCE [LARGE SCALE GENOMIC DNA]</scope>
</reference>
<keyword evidence="4" id="KW-1185">Reference proteome</keyword>
<feature type="transmembrane region" description="Helical" evidence="2">
    <location>
        <begin position="76"/>
        <end position="95"/>
    </location>
</feature>
<protein>
    <submittedName>
        <fullName evidence="3">Uncharacterized protein</fullName>
    </submittedName>
</protein>
<proteinExistence type="predicted"/>
<gene>
    <name evidence="3" type="ORF">SCF082_LOCUS48913</name>
</gene>
<feature type="region of interest" description="Disordered" evidence="1">
    <location>
        <begin position="480"/>
        <end position="515"/>
    </location>
</feature>
<evidence type="ECO:0000313" key="3">
    <source>
        <dbReference type="EMBL" id="CAK9104899.1"/>
    </source>
</evidence>
<keyword evidence="2" id="KW-0472">Membrane</keyword>
<feature type="compositionally biased region" description="Polar residues" evidence="1">
    <location>
        <begin position="503"/>
        <end position="515"/>
    </location>
</feature>
<organism evidence="3 4">
    <name type="scientific">Durusdinium trenchii</name>
    <dbReference type="NCBI Taxonomy" id="1381693"/>
    <lineage>
        <taxon>Eukaryota</taxon>
        <taxon>Sar</taxon>
        <taxon>Alveolata</taxon>
        <taxon>Dinophyceae</taxon>
        <taxon>Suessiales</taxon>
        <taxon>Symbiodiniaceae</taxon>
        <taxon>Durusdinium</taxon>
    </lineage>
</organism>
<dbReference type="Proteomes" id="UP001642464">
    <property type="component" value="Unassembled WGS sequence"/>
</dbReference>
<dbReference type="EMBL" id="CAXAMM010042450">
    <property type="protein sequence ID" value="CAK9104899.1"/>
    <property type="molecule type" value="Genomic_DNA"/>
</dbReference>
<dbReference type="InterPro" id="IPR035897">
    <property type="entry name" value="Toll_tir_struct_dom_sf"/>
</dbReference>
<evidence type="ECO:0000313" key="4">
    <source>
        <dbReference type="Proteomes" id="UP001642464"/>
    </source>
</evidence>
<keyword evidence="2" id="KW-1133">Transmembrane helix</keyword>
<dbReference type="SUPFAM" id="SSF52200">
    <property type="entry name" value="Toll/Interleukin receptor TIR domain"/>
    <property type="match status" value="1"/>
</dbReference>
<accession>A0ABP0RY17</accession>
<comment type="caution">
    <text evidence="3">The sequence shown here is derived from an EMBL/GenBank/DDBJ whole genome shotgun (WGS) entry which is preliminary data.</text>
</comment>